<gene>
    <name evidence="2" type="ORF">SAMN04487996_1407</name>
</gene>
<proteinExistence type="predicted"/>
<dbReference type="Gene3D" id="3.20.20.520">
    <property type="entry name" value="Glycosyl hydrolase family 115"/>
    <property type="match status" value="1"/>
</dbReference>
<dbReference type="RefSeq" id="WP_090157861.1">
    <property type="nucleotide sequence ID" value="NZ_FNAN01000040.1"/>
</dbReference>
<evidence type="ECO:0000313" key="3">
    <source>
        <dbReference type="Proteomes" id="UP000198748"/>
    </source>
</evidence>
<dbReference type="InterPro" id="IPR042301">
    <property type="entry name" value="GH115_sf"/>
</dbReference>
<evidence type="ECO:0000256" key="1">
    <source>
        <dbReference type="ARBA" id="ARBA00022801"/>
    </source>
</evidence>
<sequence length="705" mass="80675">MSITKSSKLTKTRDIKLMRYWLSTIILLLFFGTKAANAQEIILRGKVPVYIHPEEPAPVRKAVTDLLRDLNTVLGQPSQVVDKLPESGPVIIVATGNRHKASRPPVSGWEAHQVYAYRGRVILNGADMRGTIYSVYTFSELVLGVKPLWFWTSEKPAQKKQVLIAPDYLKVFSSPYVKYRAWLPNDTDFLTPWQKLSPENYEAFYETMLRLKLNTLEGSIADKSSFTAPFTAGKDATIGQQRGLITTGHHMQIFGSNYSNWADYWQKIRNLPVPELKIANRDALKEWWAYHIDLAVKNKLDVIWLVGFRGNRDIPFWEFFPDAPSDPASRAKVIDEMVHMQIDLLKEKIKDPHPPMRLTLYNEMSTLVAGGFFQLPDEPSLIRNFVAARRDHFPAADVRSHRFSGEPAGYYMNFQFTSTGSHLAQAEGPRKMQQNFRMVDSLSRNKLIFSVVNAGNMREHLLELSANAEMMWNFKTFTPEAFLQSFSANYFGDPFGAEIGALYNDFFNSYWQQKKGDLPGFARQYLFQDMRYARAMEMLLNDLENRKYSVNPLDNHPMDNPDKGSVGYFRVIPADNAATDQLDALLKGTTSSIAKLEAVVAKADQLYAKIKEGRHFFDDNLRGQAYLMLHLNHSLQLVTLAYGKQDDKPGKRQLIGQSLDQIHLAQQRLRQSEHDRFAGWYANDTKFGMKNIEQRLINLYKQLAP</sequence>
<dbReference type="Gene3D" id="3.30.379.10">
    <property type="entry name" value="Chitobiase/beta-hexosaminidase domain 2-like"/>
    <property type="match status" value="1"/>
</dbReference>
<dbReference type="GO" id="GO:0005975">
    <property type="term" value="P:carbohydrate metabolic process"/>
    <property type="evidence" value="ECO:0007669"/>
    <property type="project" value="UniProtKB-ARBA"/>
</dbReference>
<dbReference type="STRING" id="659014.SAMN04487996_1407"/>
<dbReference type="InterPro" id="IPR031924">
    <property type="entry name" value="GH115"/>
</dbReference>
<accession>A0A1G8CUM3</accession>
<reference evidence="3" key="1">
    <citation type="submission" date="2016-10" db="EMBL/GenBank/DDBJ databases">
        <authorList>
            <person name="Varghese N."/>
            <person name="Submissions S."/>
        </authorList>
    </citation>
    <scope>NUCLEOTIDE SEQUENCE [LARGE SCALE GENOMIC DNA]</scope>
    <source>
        <strain evidence="3">DSM 25329</strain>
    </source>
</reference>
<dbReference type="Proteomes" id="UP000198748">
    <property type="component" value="Unassembled WGS sequence"/>
</dbReference>
<organism evidence="2 3">
    <name type="scientific">Dyadobacter soli</name>
    <dbReference type="NCBI Taxonomy" id="659014"/>
    <lineage>
        <taxon>Bacteria</taxon>
        <taxon>Pseudomonadati</taxon>
        <taxon>Bacteroidota</taxon>
        <taxon>Cytophagia</taxon>
        <taxon>Cytophagales</taxon>
        <taxon>Spirosomataceae</taxon>
        <taxon>Dyadobacter</taxon>
    </lineage>
</organism>
<dbReference type="PANTHER" id="PTHR37842">
    <property type="match status" value="1"/>
</dbReference>
<dbReference type="Pfam" id="PF15979">
    <property type="entry name" value="Glyco_hydro_115"/>
    <property type="match status" value="1"/>
</dbReference>
<dbReference type="OrthoDB" id="8727830at2"/>
<keyword evidence="1 2" id="KW-0378">Hydrolase</keyword>
<name>A0A1G8CUM3_9BACT</name>
<dbReference type="EMBL" id="FNAN01000040">
    <property type="protein sequence ID" value="SDH48943.1"/>
    <property type="molecule type" value="Genomic_DNA"/>
</dbReference>
<dbReference type="AlphaFoldDB" id="A0A1G8CUM3"/>
<protein>
    <submittedName>
        <fullName evidence="2">Glycosyl hydrolase family 115</fullName>
    </submittedName>
</protein>
<dbReference type="PANTHER" id="PTHR37842:SF2">
    <property type="entry name" value="GYLCOSYL HYDROLASE 115 C-TERMINAL DOMAIN-CONTAINING PROTEIN"/>
    <property type="match status" value="1"/>
</dbReference>
<evidence type="ECO:0000313" key="2">
    <source>
        <dbReference type="EMBL" id="SDH48943.1"/>
    </source>
</evidence>
<dbReference type="SUPFAM" id="SSF55545">
    <property type="entry name" value="beta-N-acetylhexosaminidase-like domain"/>
    <property type="match status" value="1"/>
</dbReference>
<dbReference type="InterPro" id="IPR029018">
    <property type="entry name" value="Hex-like_dom2"/>
</dbReference>
<keyword evidence="3" id="KW-1185">Reference proteome</keyword>
<dbReference type="GO" id="GO:0016787">
    <property type="term" value="F:hydrolase activity"/>
    <property type="evidence" value="ECO:0007669"/>
    <property type="project" value="UniProtKB-KW"/>
</dbReference>